<organism evidence="10 11">
    <name type="scientific">Albula goreensis</name>
    <dbReference type="NCBI Taxonomy" id="1534307"/>
    <lineage>
        <taxon>Eukaryota</taxon>
        <taxon>Metazoa</taxon>
        <taxon>Chordata</taxon>
        <taxon>Craniata</taxon>
        <taxon>Vertebrata</taxon>
        <taxon>Euteleostomi</taxon>
        <taxon>Actinopterygii</taxon>
        <taxon>Neopterygii</taxon>
        <taxon>Teleostei</taxon>
        <taxon>Albuliformes</taxon>
        <taxon>Albulidae</taxon>
        <taxon>Albula</taxon>
    </lineage>
</organism>
<keyword evidence="8" id="KW-0812">Transmembrane</keyword>
<protein>
    <recommendedName>
        <fullName evidence="9">THD domain-containing protein</fullName>
    </recommendedName>
</protein>
<keyword evidence="4" id="KW-0964">Secreted</keyword>
<keyword evidence="6" id="KW-0325">Glycoprotein</keyword>
<dbReference type="GO" id="GO:0030890">
    <property type="term" value="P:positive regulation of B cell proliferation"/>
    <property type="evidence" value="ECO:0007669"/>
    <property type="project" value="TreeGrafter"/>
</dbReference>
<dbReference type="AlphaFoldDB" id="A0A8T3E2B1"/>
<dbReference type="InterPro" id="IPR008983">
    <property type="entry name" value="Tumour_necrosis_fac-like_dom"/>
</dbReference>
<dbReference type="OrthoDB" id="5947373at2759"/>
<dbReference type="InterPro" id="IPR006052">
    <property type="entry name" value="TNF_dom"/>
</dbReference>
<dbReference type="Pfam" id="PF00229">
    <property type="entry name" value="TNF"/>
    <property type="match status" value="1"/>
</dbReference>
<feature type="region of interest" description="Disordered" evidence="7">
    <location>
        <begin position="95"/>
        <end position="128"/>
    </location>
</feature>
<dbReference type="PROSITE" id="PS50049">
    <property type="entry name" value="THD_2"/>
    <property type="match status" value="1"/>
</dbReference>
<sequence length="267" mass="29790">MGERRSKGVTSRRVFSSVGPFLLGATSLLTACTCLGLLLFQASQIHRMRQELSELKARFTAEETDVSRCGVDLLDHLGWHLSQILSTIGSVPAPPSYDCSETQDQDGGRRRRETTLRDGARKRQCQPGRGRRSFLHLLPLSSNSYDEEDKTLLKWTQGQSQGDGLQLLGETVTVTTAGHYFIYSQVLYMESTYVMGHLIKKRVDGNETSLMKCIKSMPEKGEHALNSCYTAGVQYLESGSVLELSIPRKKAEVGLQHHATFMGLYRL</sequence>
<dbReference type="GO" id="GO:0005125">
    <property type="term" value="F:cytokine activity"/>
    <property type="evidence" value="ECO:0007669"/>
    <property type="project" value="UniProtKB-KW"/>
</dbReference>
<keyword evidence="11" id="KW-1185">Reference proteome</keyword>
<accession>A0A8T3E2B1</accession>
<dbReference type="PANTHER" id="PTHR15151:SF24">
    <property type="entry name" value="A PROLIFERATION-INDUCING LIGAND-LIKE PROTEIN-RELATED"/>
    <property type="match status" value="1"/>
</dbReference>
<proteinExistence type="inferred from homology"/>
<comment type="subcellular location">
    <subcellularLocation>
        <location evidence="1">Secreted</location>
    </subcellularLocation>
</comment>
<keyword evidence="8" id="KW-0472">Membrane</keyword>
<evidence type="ECO:0000256" key="3">
    <source>
        <dbReference type="ARBA" id="ARBA00022514"/>
    </source>
</evidence>
<dbReference type="SUPFAM" id="SSF49842">
    <property type="entry name" value="TNF-like"/>
    <property type="match status" value="1"/>
</dbReference>
<keyword evidence="3" id="KW-0202">Cytokine</keyword>
<dbReference type="GO" id="GO:0016020">
    <property type="term" value="C:membrane"/>
    <property type="evidence" value="ECO:0007669"/>
    <property type="project" value="InterPro"/>
</dbReference>
<dbReference type="PROSITE" id="PS51257">
    <property type="entry name" value="PROKAR_LIPOPROTEIN"/>
    <property type="match status" value="1"/>
</dbReference>
<feature type="transmembrane region" description="Helical" evidence="8">
    <location>
        <begin position="20"/>
        <end position="40"/>
    </location>
</feature>
<evidence type="ECO:0000256" key="5">
    <source>
        <dbReference type="ARBA" id="ARBA00023157"/>
    </source>
</evidence>
<evidence type="ECO:0000256" key="8">
    <source>
        <dbReference type="SAM" id="Phobius"/>
    </source>
</evidence>
<dbReference type="InterPro" id="IPR051748">
    <property type="entry name" value="TNF_Ligand_Superfamily"/>
</dbReference>
<feature type="domain" description="THD" evidence="9">
    <location>
        <begin position="133"/>
        <end position="267"/>
    </location>
</feature>
<dbReference type="GO" id="GO:0006955">
    <property type="term" value="P:immune response"/>
    <property type="evidence" value="ECO:0007669"/>
    <property type="project" value="InterPro"/>
</dbReference>
<evidence type="ECO:0000313" key="10">
    <source>
        <dbReference type="EMBL" id="KAI1902820.1"/>
    </source>
</evidence>
<comment type="similarity">
    <text evidence="2">Belongs to the tumor necrosis factor family.</text>
</comment>
<evidence type="ECO:0000259" key="9">
    <source>
        <dbReference type="PROSITE" id="PS50049"/>
    </source>
</evidence>
<dbReference type="EMBL" id="JAERUA010000002">
    <property type="protein sequence ID" value="KAI1902820.1"/>
    <property type="molecule type" value="Genomic_DNA"/>
</dbReference>
<keyword evidence="8" id="KW-1133">Transmembrane helix</keyword>
<keyword evidence="5" id="KW-1015">Disulfide bond</keyword>
<evidence type="ECO:0000256" key="2">
    <source>
        <dbReference type="ARBA" id="ARBA00008670"/>
    </source>
</evidence>
<name>A0A8T3E2B1_9TELE</name>
<dbReference type="PANTHER" id="PTHR15151">
    <property type="entry name" value="PROTEIN EIGER"/>
    <property type="match status" value="1"/>
</dbReference>
<gene>
    <name evidence="10" type="ORF">AGOR_G00020050</name>
</gene>
<dbReference type="GO" id="GO:0005164">
    <property type="term" value="F:tumor necrosis factor receptor binding"/>
    <property type="evidence" value="ECO:0007669"/>
    <property type="project" value="InterPro"/>
</dbReference>
<reference evidence="10" key="1">
    <citation type="submission" date="2021-01" db="EMBL/GenBank/DDBJ databases">
        <authorList>
            <person name="Zahm M."/>
            <person name="Roques C."/>
            <person name="Cabau C."/>
            <person name="Klopp C."/>
            <person name="Donnadieu C."/>
            <person name="Jouanno E."/>
            <person name="Lampietro C."/>
            <person name="Louis A."/>
            <person name="Herpin A."/>
            <person name="Echchiki A."/>
            <person name="Berthelot C."/>
            <person name="Parey E."/>
            <person name="Roest-Crollius H."/>
            <person name="Braasch I."/>
            <person name="Postlethwait J."/>
            <person name="Bobe J."/>
            <person name="Montfort J."/>
            <person name="Bouchez O."/>
            <person name="Begum T."/>
            <person name="Mejri S."/>
            <person name="Adams A."/>
            <person name="Chen W.-J."/>
            <person name="Guiguen Y."/>
        </authorList>
    </citation>
    <scope>NUCLEOTIDE SEQUENCE</scope>
    <source>
        <tissue evidence="10">Blood</tissue>
    </source>
</reference>
<comment type="caution">
    <text evidence="10">The sequence shown here is derived from an EMBL/GenBank/DDBJ whole genome shotgun (WGS) entry which is preliminary data.</text>
</comment>
<evidence type="ECO:0000256" key="6">
    <source>
        <dbReference type="ARBA" id="ARBA00023180"/>
    </source>
</evidence>
<evidence type="ECO:0000256" key="1">
    <source>
        <dbReference type="ARBA" id="ARBA00004613"/>
    </source>
</evidence>
<dbReference type="GO" id="GO:0005615">
    <property type="term" value="C:extracellular space"/>
    <property type="evidence" value="ECO:0007669"/>
    <property type="project" value="UniProtKB-KW"/>
</dbReference>
<evidence type="ECO:0000256" key="7">
    <source>
        <dbReference type="SAM" id="MobiDB-lite"/>
    </source>
</evidence>
<dbReference type="Proteomes" id="UP000829720">
    <property type="component" value="Unassembled WGS sequence"/>
</dbReference>
<dbReference type="Gene3D" id="2.60.120.40">
    <property type="match status" value="1"/>
</dbReference>
<evidence type="ECO:0000256" key="4">
    <source>
        <dbReference type="ARBA" id="ARBA00022525"/>
    </source>
</evidence>
<evidence type="ECO:0000313" key="11">
    <source>
        <dbReference type="Proteomes" id="UP000829720"/>
    </source>
</evidence>